<reference evidence="1 2" key="1">
    <citation type="journal article" date="2019" name="Sci. Rep.">
        <title>Orb-weaving spider Araneus ventricosus genome elucidates the spidroin gene catalogue.</title>
        <authorList>
            <person name="Kono N."/>
            <person name="Nakamura H."/>
            <person name="Ohtoshi R."/>
            <person name="Moran D.A.P."/>
            <person name="Shinohara A."/>
            <person name="Yoshida Y."/>
            <person name="Fujiwara M."/>
            <person name="Mori M."/>
            <person name="Tomita M."/>
            <person name="Arakawa K."/>
        </authorList>
    </citation>
    <scope>NUCLEOTIDE SEQUENCE [LARGE SCALE GENOMIC DNA]</scope>
</reference>
<sequence length="104" mass="11400">MRAIAGDKLSRIKIAQLVRFLAVNEALIKLKLVGKSEKYNCGADMGDAEHLLLECGDLETRKRNPEFRLEGSVENSSLVSQFPKLFKGCSSQILNSGISECVTA</sequence>
<dbReference type="Proteomes" id="UP000499080">
    <property type="component" value="Unassembled WGS sequence"/>
</dbReference>
<gene>
    <name evidence="1" type="ORF">AVEN_195065_1</name>
</gene>
<keyword evidence="2" id="KW-1185">Reference proteome</keyword>
<accession>A0A4Y2BHD5</accession>
<protein>
    <submittedName>
        <fullName evidence="1">Uncharacterized protein</fullName>
    </submittedName>
</protein>
<dbReference type="EMBL" id="BGPR01000077">
    <property type="protein sequence ID" value="GBL91147.1"/>
    <property type="molecule type" value="Genomic_DNA"/>
</dbReference>
<proteinExistence type="predicted"/>
<evidence type="ECO:0000313" key="2">
    <source>
        <dbReference type="Proteomes" id="UP000499080"/>
    </source>
</evidence>
<dbReference type="AlphaFoldDB" id="A0A4Y2BHD5"/>
<organism evidence="1 2">
    <name type="scientific">Araneus ventricosus</name>
    <name type="common">Orbweaver spider</name>
    <name type="synonym">Epeira ventricosa</name>
    <dbReference type="NCBI Taxonomy" id="182803"/>
    <lineage>
        <taxon>Eukaryota</taxon>
        <taxon>Metazoa</taxon>
        <taxon>Ecdysozoa</taxon>
        <taxon>Arthropoda</taxon>
        <taxon>Chelicerata</taxon>
        <taxon>Arachnida</taxon>
        <taxon>Araneae</taxon>
        <taxon>Araneomorphae</taxon>
        <taxon>Entelegynae</taxon>
        <taxon>Araneoidea</taxon>
        <taxon>Araneidae</taxon>
        <taxon>Araneus</taxon>
    </lineage>
</organism>
<name>A0A4Y2BHD5_ARAVE</name>
<evidence type="ECO:0000313" key="1">
    <source>
        <dbReference type="EMBL" id="GBL91147.1"/>
    </source>
</evidence>
<comment type="caution">
    <text evidence="1">The sequence shown here is derived from an EMBL/GenBank/DDBJ whole genome shotgun (WGS) entry which is preliminary data.</text>
</comment>